<evidence type="ECO:0000313" key="2">
    <source>
        <dbReference type="Proteomes" id="UP000289546"/>
    </source>
</evidence>
<comment type="caution">
    <text evidence="1">The sequence shown here is derived from an EMBL/GenBank/DDBJ whole genome shotgun (WGS) entry which is preliminary data.</text>
</comment>
<keyword evidence="2" id="KW-1185">Reference proteome</keyword>
<protein>
    <submittedName>
        <fullName evidence="1">Uncharacterized protein</fullName>
    </submittedName>
</protein>
<proteinExistence type="predicted"/>
<dbReference type="EMBL" id="LBJQ01000005">
    <property type="protein sequence ID" value="RXH38382.1"/>
    <property type="molecule type" value="Genomic_DNA"/>
</dbReference>
<dbReference type="OrthoDB" id="8445622at2"/>
<dbReference type="RefSeq" id="WP_128916151.1">
    <property type="nucleotide sequence ID" value="NZ_LBJC01000012.1"/>
</dbReference>
<name>A0A4Q0SGV0_9BRAD</name>
<reference evidence="1 2" key="1">
    <citation type="submission" date="2015-04" db="EMBL/GenBank/DDBJ databases">
        <title>Comparative genomics of rhizobia nodulating Arachis hypogaea in China.</title>
        <authorList>
            <person name="Li Y."/>
        </authorList>
    </citation>
    <scope>NUCLEOTIDE SEQUENCE [LARGE SCALE GENOMIC DNA]</scope>
    <source>
        <strain evidence="1 2">CCBAU 51757</strain>
    </source>
</reference>
<organism evidence="1 2">
    <name type="scientific">Bradyrhizobium nanningense</name>
    <dbReference type="NCBI Taxonomy" id="1325118"/>
    <lineage>
        <taxon>Bacteria</taxon>
        <taxon>Pseudomonadati</taxon>
        <taxon>Pseudomonadota</taxon>
        <taxon>Alphaproteobacteria</taxon>
        <taxon>Hyphomicrobiales</taxon>
        <taxon>Nitrobacteraceae</taxon>
        <taxon>Bradyrhizobium</taxon>
    </lineage>
</organism>
<dbReference type="Proteomes" id="UP000289546">
    <property type="component" value="Unassembled WGS sequence"/>
</dbReference>
<dbReference type="AlphaFoldDB" id="A0A4Q0SGV0"/>
<evidence type="ECO:0000313" key="1">
    <source>
        <dbReference type="EMBL" id="RXH38382.1"/>
    </source>
</evidence>
<sequence>MHNVLSRFTEDGLQEFGKWLQAGAPGALPAELLSDSSFAERLPGDREIAQTQFADRYEFGVGLVALLSDLDAQIVSFDRGLWSWLAAFYFEQLCPIGPDGKRNLRKEYVYLLTDARTNYRHLVRTPWFLVKTHGERCRFLLIGRKEELAAPLSRQSYLLDQLAARQFVITSPSLIGAAARLYSDARTGQPTRGAGAKGSGSPRRLALIANQLSLTYDIHGMPVDQLMKILPEEFGARWR</sequence>
<gene>
    <name evidence="1" type="ORF">XH99_01075</name>
</gene>
<accession>A0A4Q0SGV0</accession>